<protein>
    <recommendedName>
        <fullName evidence="1">Methyltransferase domain-containing protein</fullName>
    </recommendedName>
</protein>
<dbReference type="Proteomes" id="UP001345827">
    <property type="component" value="Unassembled WGS sequence"/>
</dbReference>
<organism evidence="2 3">
    <name type="scientific">Vermiconidia calcicola</name>
    <dbReference type="NCBI Taxonomy" id="1690605"/>
    <lineage>
        <taxon>Eukaryota</taxon>
        <taxon>Fungi</taxon>
        <taxon>Dikarya</taxon>
        <taxon>Ascomycota</taxon>
        <taxon>Pezizomycotina</taxon>
        <taxon>Dothideomycetes</taxon>
        <taxon>Dothideomycetidae</taxon>
        <taxon>Mycosphaerellales</taxon>
        <taxon>Extremaceae</taxon>
        <taxon>Vermiconidia</taxon>
    </lineage>
</organism>
<dbReference type="PANTHER" id="PTHR43591:SF110">
    <property type="entry name" value="RHODANESE DOMAIN-CONTAINING PROTEIN"/>
    <property type="match status" value="1"/>
</dbReference>
<dbReference type="AlphaFoldDB" id="A0AAV9Q214"/>
<reference evidence="2 3" key="1">
    <citation type="submission" date="2023-06" db="EMBL/GenBank/DDBJ databases">
        <title>Black Yeasts Isolated from many extreme environments.</title>
        <authorList>
            <person name="Coleine C."/>
            <person name="Stajich J.E."/>
            <person name="Selbmann L."/>
        </authorList>
    </citation>
    <scope>NUCLEOTIDE SEQUENCE [LARGE SCALE GENOMIC DNA]</scope>
    <source>
        <strain evidence="2 3">CCFEE 5887</strain>
    </source>
</reference>
<sequence length="308" mass="34162">MWPCCVCRGGPKMSTQYDEIGLSYESMKRLPAAALERANLRETVTPFLNADTDTEGTSVLDLACGTGYYSRLLLSWGASRVVGVDISPTMIDAARSQMLPPDPESSQKPNLAFEVGDCTQPLTLTTLRHGQSTEAETETETETEQFDIVLGAWLLNYAGTPAEMTRMFANIASHLKPGGHFVGITPHPAVDLDKFAQLFDPEKARDRDQLAKYGVSVAYTARIPGVYGYRTKVTAHVQPREISFENYHLDRSVYEACAREGGLEGSLEWKDVRLPQTDEESRREYDAALSFWTGYHEAPHFGILVIGK</sequence>
<dbReference type="Pfam" id="PF13847">
    <property type="entry name" value="Methyltransf_31"/>
    <property type="match status" value="1"/>
</dbReference>
<proteinExistence type="predicted"/>
<dbReference type="InterPro" id="IPR025714">
    <property type="entry name" value="Methyltranfer_dom"/>
</dbReference>
<dbReference type="InterPro" id="IPR029063">
    <property type="entry name" value="SAM-dependent_MTases_sf"/>
</dbReference>
<evidence type="ECO:0000313" key="2">
    <source>
        <dbReference type="EMBL" id="KAK5532799.1"/>
    </source>
</evidence>
<gene>
    <name evidence="2" type="ORF">LTR25_007503</name>
</gene>
<dbReference type="EMBL" id="JAXLQG010000014">
    <property type="protein sequence ID" value="KAK5532799.1"/>
    <property type="molecule type" value="Genomic_DNA"/>
</dbReference>
<feature type="domain" description="Methyltransferase" evidence="1">
    <location>
        <begin position="54"/>
        <end position="187"/>
    </location>
</feature>
<comment type="caution">
    <text evidence="2">The sequence shown here is derived from an EMBL/GenBank/DDBJ whole genome shotgun (WGS) entry which is preliminary data.</text>
</comment>
<name>A0AAV9Q214_9PEZI</name>
<dbReference type="CDD" id="cd02440">
    <property type="entry name" value="AdoMet_MTases"/>
    <property type="match status" value="1"/>
</dbReference>
<evidence type="ECO:0000313" key="3">
    <source>
        <dbReference type="Proteomes" id="UP001345827"/>
    </source>
</evidence>
<dbReference type="PANTHER" id="PTHR43591">
    <property type="entry name" value="METHYLTRANSFERASE"/>
    <property type="match status" value="1"/>
</dbReference>
<dbReference type="Gene3D" id="3.40.50.150">
    <property type="entry name" value="Vaccinia Virus protein VP39"/>
    <property type="match status" value="1"/>
</dbReference>
<keyword evidence="3" id="KW-1185">Reference proteome</keyword>
<evidence type="ECO:0000259" key="1">
    <source>
        <dbReference type="Pfam" id="PF13847"/>
    </source>
</evidence>
<dbReference type="SUPFAM" id="SSF53335">
    <property type="entry name" value="S-adenosyl-L-methionine-dependent methyltransferases"/>
    <property type="match status" value="1"/>
</dbReference>
<accession>A0AAV9Q214</accession>